<reference evidence="5" key="2">
    <citation type="submission" date="2025-09" db="UniProtKB">
        <authorList>
            <consortium name="Ensembl"/>
        </authorList>
    </citation>
    <scope>IDENTIFICATION</scope>
</reference>
<keyword evidence="3" id="KW-0342">GTP-binding</keyword>
<dbReference type="Pfam" id="PF04548">
    <property type="entry name" value="AIG1"/>
    <property type="match status" value="1"/>
</dbReference>
<comment type="similarity">
    <text evidence="1">Belongs to the TRAFAC class TrmE-Era-EngA-EngB-Septin-like GTPase superfamily. AIG1/Toc34/Toc159-like paraseptin GTPase family. IAN subfamily.</text>
</comment>
<proteinExistence type="inferred from homology"/>
<dbReference type="InterPro" id="IPR045058">
    <property type="entry name" value="GIMA/IAN/Toc"/>
</dbReference>
<dbReference type="PROSITE" id="PS51720">
    <property type="entry name" value="G_AIG1"/>
    <property type="match status" value="1"/>
</dbReference>
<dbReference type="PANTHER" id="PTHR10903:SF167">
    <property type="entry name" value="GTPASE IMAP FAMILY MEMBER 6-RELATED"/>
    <property type="match status" value="1"/>
</dbReference>
<keyword evidence="2" id="KW-0547">Nucleotide-binding</keyword>
<dbReference type="SUPFAM" id="SSF52540">
    <property type="entry name" value="P-loop containing nucleoside triphosphate hydrolases"/>
    <property type="match status" value="1"/>
</dbReference>
<dbReference type="InterPro" id="IPR006703">
    <property type="entry name" value="G_AIG1"/>
</dbReference>
<organism evidence="5 6">
    <name type="scientific">Cyprinus carpio</name>
    <name type="common">Common carp</name>
    <dbReference type="NCBI Taxonomy" id="7962"/>
    <lineage>
        <taxon>Eukaryota</taxon>
        <taxon>Metazoa</taxon>
        <taxon>Chordata</taxon>
        <taxon>Craniata</taxon>
        <taxon>Vertebrata</taxon>
        <taxon>Euteleostomi</taxon>
        <taxon>Actinopterygii</taxon>
        <taxon>Neopterygii</taxon>
        <taxon>Teleostei</taxon>
        <taxon>Ostariophysi</taxon>
        <taxon>Cypriniformes</taxon>
        <taxon>Cyprinidae</taxon>
        <taxon>Cyprininae</taxon>
        <taxon>Cyprinus</taxon>
    </lineage>
</organism>
<evidence type="ECO:0000256" key="1">
    <source>
        <dbReference type="ARBA" id="ARBA00008535"/>
    </source>
</evidence>
<evidence type="ECO:0000259" key="4">
    <source>
        <dbReference type="PROSITE" id="PS51720"/>
    </source>
</evidence>
<name>A0A8C1M1C3_CYPCA</name>
<dbReference type="InterPro" id="IPR027417">
    <property type="entry name" value="P-loop_NTPase"/>
</dbReference>
<dbReference type="GO" id="GO:0005525">
    <property type="term" value="F:GTP binding"/>
    <property type="evidence" value="ECO:0007669"/>
    <property type="project" value="UniProtKB-KW"/>
</dbReference>
<protein>
    <recommendedName>
        <fullName evidence="4">AIG1-type G domain-containing protein</fullName>
    </recommendedName>
</protein>
<dbReference type="AlphaFoldDB" id="A0A8C1M1C3"/>
<evidence type="ECO:0000256" key="3">
    <source>
        <dbReference type="ARBA" id="ARBA00023134"/>
    </source>
</evidence>
<evidence type="ECO:0000313" key="5">
    <source>
        <dbReference type="Ensembl" id="ENSCCRP00010069118.1"/>
    </source>
</evidence>
<evidence type="ECO:0000256" key="2">
    <source>
        <dbReference type="ARBA" id="ARBA00022741"/>
    </source>
</evidence>
<sequence>MRIILMGSHADAKSLCGNTIFGLKVFSESPSSQHLFERHDGMVLERHLVVTNTPDLFSPALSPEEQDVKRRFHLSRPEPHALLLVLKSGAFSEQDTDALKVINVIFGEGASEYVIVVFMHEEQEYVSTKDSDTESVKSLLKMSRHPHHHLQRNGDQSQVQKFLESIGKMVEENGGHQLKIPEDPRPFLMKEDTEILEDGITSSLLSPCFF</sequence>
<dbReference type="PANTHER" id="PTHR10903">
    <property type="entry name" value="GTPASE, IMAP FAMILY MEMBER-RELATED"/>
    <property type="match status" value="1"/>
</dbReference>
<dbReference type="Ensembl" id="ENSCCRT00010076387.1">
    <property type="protein sequence ID" value="ENSCCRP00010069118.1"/>
    <property type="gene ID" value="ENSCCRG00010030000.1"/>
</dbReference>
<keyword evidence="6" id="KW-1185">Reference proteome</keyword>
<accession>A0A8C1M1C3</accession>
<feature type="domain" description="AIG1-type G" evidence="4">
    <location>
        <begin position="1"/>
        <end position="185"/>
    </location>
</feature>
<dbReference type="Gene3D" id="3.40.50.300">
    <property type="entry name" value="P-loop containing nucleotide triphosphate hydrolases"/>
    <property type="match status" value="1"/>
</dbReference>
<evidence type="ECO:0000313" key="6">
    <source>
        <dbReference type="Proteomes" id="UP000694427"/>
    </source>
</evidence>
<reference evidence="5" key="1">
    <citation type="submission" date="2025-08" db="UniProtKB">
        <authorList>
            <consortium name="Ensembl"/>
        </authorList>
    </citation>
    <scope>IDENTIFICATION</scope>
</reference>
<dbReference type="Proteomes" id="UP000694427">
    <property type="component" value="Unplaced"/>
</dbReference>